<keyword evidence="4" id="KW-1185">Reference proteome</keyword>
<dbReference type="PANTHER" id="PTHR37984">
    <property type="entry name" value="PROTEIN CBG26694"/>
    <property type="match status" value="1"/>
</dbReference>
<dbReference type="SUPFAM" id="SSF56672">
    <property type="entry name" value="DNA/RNA polymerases"/>
    <property type="match status" value="1"/>
</dbReference>
<dbReference type="GO" id="GO:0003824">
    <property type="term" value="F:catalytic activity"/>
    <property type="evidence" value="ECO:0007669"/>
    <property type="project" value="UniProtKB-KW"/>
</dbReference>
<dbReference type="InterPro" id="IPR050951">
    <property type="entry name" value="Retrovirus_Pol_polyprotein"/>
</dbReference>
<evidence type="ECO:0000313" key="4">
    <source>
        <dbReference type="Proteomes" id="UP000735302"/>
    </source>
</evidence>
<dbReference type="Proteomes" id="UP000735302">
    <property type="component" value="Unassembled WGS sequence"/>
</dbReference>
<accession>A0AAV4ATB1</accession>
<dbReference type="EMBL" id="BLXT01004148">
    <property type="protein sequence ID" value="GFO10157.1"/>
    <property type="molecule type" value="Genomic_DNA"/>
</dbReference>
<name>A0AAV4ATB1_9GAST</name>
<proteinExistence type="predicted"/>
<protein>
    <submittedName>
        <fullName evidence="3">Retrovirus-related pol polyprotein from transposon 412</fullName>
    </submittedName>
</protein>
<dbReference type="PANTHER" id="PTHR37984:SF5">
    <property type="entry name" value="PROTEIN NYNRIN-LIKE"/>
    <property type="match status" value="1"/>
</dbReference>
<dbReference type="Pfam" id="PF17919">
    <property type="entry name" value="RT_RNaseH_2"/>
    <property type="match status" value="1"/>
</dbReference>
<comment type="caution">
    <text evidence="3">The sequence shown here is derived from an EMBL/GenBank/DDBJ whole genome shotgun (WGS) entry which is preliminary data.</text>
</comment>
<evidence type="ECO:0000259" key="2">
    <source>
        <dbReference type="Pfam" id="PF17919"/>
    </source>
</evidence>
<reference evidence="3 4" key="1">
    <citation type="journal article" date="2021" name="Elife">
        <title>Chloroplast acquisition without the gene transfer in kleptoplastic sea slugs, Plakobranchus ocellatus.</title>
        <authorList>
            <person name="Maeda T."/>
            <person name="Takahashi S."/>
            <person name="Yoshida T."/>
            <person name="Shimamura S."/>
            <person name="Takaki Y."/>
            <person name="Nagai Y."/>
            <person name="Toyoda A."/>
            <person name="Suzuki Y."/>
            <person name="Arimoto A."/>
            <person name="Ishii H."/>
            <person name="Satoh N."/>
            <person name="Nishiyama T."/>
            <person name="Hasebe M."/>
            <person name="Maruyama T."/>
            <person name="Minagawa J."/>
            <person name="Obokata J."/>
            <person name="Shigenobu S."/>
        </authorList>
    </citation>
    <scope>NUCLEOTIDE SEQUENCE [LARGE SCALE GENOMIC DNA]</scope>
</reference>
<feature type="domain" description="Reverse transcriptase/retrotransposon-derived protein RNase H-like" evidence="2">
    <location>
        <begin position="11"/>
        <end position="98"/>
    </location>
</feature>
<evidence type="ECO:0000313" key="3">
    <source>
        <dbReference type="EMBL" id="GFO10157.1"/>
    </source>
</evidence>
<evidence type="ECO:0000256" key="1">
    <source>
        <dbReference type="ARBA" id="ARBA00023268"/>
    </source>
</evidence>
<sequence length="135" mass="15214">MGKEQPNPVSWSDAQERAYHTLKVVVASRLLLHLPKIDSNVVLRMEASDHGLGAALMQRSQSKLFPVALASKKLSDRETEAPAIVWEIKTFALYFYRKESPLQTDHGSLHFLIAAKFGSPHEDNEKGFGFTIIYF</sequence>
<organism evidence="3 4">
    <name type="scientific">Plakobranchus ocellatus</name>
    <dbReference type="NCBI Taxonomy" id="259542"/>
    <lineage>
        <taxon>Eukaryota</taxon>
        <taxon>Metazoa</taxon>
        <taxon>Spiralia</taxon>
        <taxon>Lophotrochozoa</taxon>
        <taxon>Mollusca</taxon>
        <taxon>Gastropoda</taxon>
        <taxon>Heterobranchia</taxon>
        <taxon>Euthyneura</taxon>
        <taxon>Panpulmonata</taxon>
        <taxon>Sacoglossa</taxon>
        <taxon>Placobranchoidea</taxon>
        <taxon>Plakobranchidae</taxon>
        <taxon>Plakobranchus</taxon>
    </lineage>
</organism>
<dbReference type="InterPro" id="IPR043502">
    <property type="entry name" value="DNA/RNA_pol_sf"/>
</dbReference>
<keyword evidence="1" id="KW-0511">Multifunctional enzyme</keyword>
<dbReference type="AlphaFoldDB" id="A0AAV4ATB1"/>
<dbReference type="InterPro" id="IPR041577">
    <property type="entry name" value="RT_RNaseH_2"/>
</dbReference>
<gene>
    <name evidence="3" type="ORF">PoB_003666200</name>
</gene>